<dbReference type="Proteomes" id="UP001501577">
    <property type="component" value="Unassembled WGS sequence"/>
</dbReference>
<feature type="domain" description="Phosphoribosyltransferase" evidence="7">
    <location>
        <begin position="18"/>
        <end position="168"/>
    </location>
</feature>
<accession>A0ABN3Y390</accession>
<keyword evidence="6" id="KW-0175">Coiled coil</keyword>
<keyword evidence="8" id="KW-0808">Transferase</keyword>
<evidence type="ECO:0000256" key="6">
    <source>
        <dbReference type="SAM" id="Coils"/>
    </source>
</evidence>
<dbReference type="PANTHER" id="PTHR43340">
    <property type="entry name" value="HYPOXANTHINE-GUANINE PHOSPHORIBOSYLTRANSFERASE"/>
    <property type="match status" value="1"/>
</dbReference>
<dbReference type="CDD" id="cd06223">
    <property type="entry name" value="PRTases_typeI"/>
    <property type="match status" value="1"/>
</dbReference>
<evidence type="ECO:0000256" key="5">
    <source>
        <dbReference type="ARBA" id="ARBA00049402"/>
    </source>
</evidence>
<keyword evidence="8" id="KW-0328">Glycosyltransferase</keyword>
<evidence type="ECO:0000256" key="1">
    <source>
        <dbReference type="ARBA" id="ARBA00002049"/>
    </source>
</evidence>
<dbReference type="Gene3D" id="3.30.1310.20">
    <property type="entry name" value="PRTase-like"/>
    <property type="match status" value="1"/>
</dbReference>
<evidence type="ECO:0000256" key="4">
    <source>
        <dbReference type="ARBA" id="ARBA00048811"/>
    </source>
</evidence>
<dbReference type="InterPro" id="IPR029057">
    <property type="entry name" value="PRTase-like"/>
</dbReference>
<evidence type="ECO:0000259" key="7">
    <source>
        <dbReference type="Pfam" id="PF00156"/>
    </source>
</evidence>
<organism evidence="8 9">
    <name type="scientific">Tetragenococcus solitarius</name>
    <dbReference type="NCBI Taxonomy" id="71453"/>
    <lineage>
        <taxon>Bacteria</taxon>
        <taxon>Bacillati</taxon>
        <taxon>Bacillota</taxon>
        <taxon>Bacilli</taxon>
        <taxon>Lactobacillales</taxon>
        <taxon>Enterococcaceae</taxon>
        <taxon>Tetragenococcus</taxon>
    </lineage>
</organism>
<dbReference type="Gene3D" id="3.40.50.2020">
    <property type="match status" value="1"/>
</dbReference>
<comment type="caution">
    <text evidence="8">The sequence shown here is derived from an EMBL/GenBank/DDBJ whole genome shotgun (WGS) entry which is preliminary data.</text>
</comment>
<dbReference type="GO" id="GO:0016757">
    <property type="term" value="F:glycosyltransferase activity"/>
    <property type="evidence" value="ECO:0007669"/>
    <property type="project" value="UniProtKB-KW"/>
</dbReference>
<evidence type="ECO:0000256" key="2">
    <source>
        <dbReference type="ARBA" id="ARBA00004676"/>
    </source>
</evidence>
<evidence type="ECO:0000313" key="8">
    <source>
        <dbReference type="EMBL" id="GAA3015525.1"/>
    </source>
</evidence>
<dbReference type="InterPro" id="IPR000836">
    <property type="entry name" value="PRTase_dom"/>
</dbReference>
<protein>
    <recommendedName>
        <fullName evidence="3">Hypoxanthine-guanine phosphoribosyltransferase</fullName>
    </recommendedName>
</protein>
<dbReference type="EMBL" id="BAAAXQ010000028">
    <property type="protein sequence ID" value="GAA3015525.1"/>
    <property type="molecule type" value="Genomic_DNA"/>
</dbReference>
<comment type="pathway">
    <text evidence="2">Purine metabolism; GMP biosynthesis via salvage pathway; GMP from guanine: step 1/1.</text>
</comment>
<evidence type="ECO:0000313" key="9">
    <source>
        <dbReference type="Proteomes" id="UP001501577"/>
    </source>
</evidence>
<comment type="catalytic activity">
    <reaction evidence="4">
        <text>GMP + diphosphate = guanine + 5-phospho-alpha-D-ribose 1-diphosphate</text>
        <dbReference type="Rhea" id="RHEA:25424"/>
        <dbReference type="ChEBI" id="CHEBI:16235"/>
        <dbReference type="ChEBI" id="CHEBI:33019"/>
        <dbReference type="ChEBI" id="CHEBI:58017"/>
        <dbReference type="ChEBI" id="CHEBI:58115"/>
        <dbReference type="EC" id="2.4.2.8"/>
    </reaction>
    <physiologicalReaction direction="right-to-left" evidence="4">
        <dbReference type="Rhea" id="RHEA:25426"/>
    </physiologicalReaction>
</comment>
<name>A0ABN3Y390_9ENTE</name>
<feature type="coiled-coil region" evidence="6">
    <location>
        <begin position="88"/>
        <end position="119"/>
    </location>
</feature>
<sequence>MMFKDRTDAGEQLAAVVNPLDTKSTIVLALPRGGVPLGALIAKKYDVIFNIILAKKIGHPSNAEYAIGAIAENGKPIIGEGFSEKLHAEWLEKEILRLQKEMRRKRELYKENLQKLSLKNKEVLIVDDGIATGLTMFAAIRAVKKYQPKSVSVAVPVIPRISYEQLKQEVDEIYALEVPEYFLGGVGAYYENFPQLTDEQVKEMLENK</sequence>
<dbReference type="InterPro" id="IPR050408">
    <property type="entry name" value="HGPRT"/>
</dbReference>
<dbReference type="SUPFAM" id="SSF53271">
    <property type="entry name" value="PRTase-like"/>
    <property type="match status" value="1"/>
</dbReference>
<proteinExistence type="predicted"/>
<comment type="catalytic activity">
    <reaction evidence="5">
        <text>IMP + diphosphate = hypoxanthine + 5-phospho-alpha-D-ribose 1-diphosphate</text>
        <dbReference type="Rhea" id="RHEA:17973"/>
        <dbReference type="ChEBI" id="CHEBI:17368"/>
        <dbReference type="ChEBI" id="CHEBI:33019"/>
        <dbReference type="ChEBI" id="CHEBI:58017"/>
        <dbReference type="ChEBI" id="CHEBI:58053"/>
        <dbReference type="EC" id="2.4.2.8"/>
    </reaction>
    <physiologicalReaction direction="right-to-left" evidence="5">
        <dbReference type="Rhea" id="RHEA:17975"/>
    </physiologicalReaction>
</comment>
<gene>
    <name evidence="8" type="ORF">GCM10019998_09640</name>
</gene>
<comment type="function">
    <text evidence="1">Purine salvage pathway enzyme that catalyzes the transfer of the ribosyl-5-phosphate group from 5-phospho-alpha-D-ribose 1-diphosphate (PRPP) to the N9 position of the 6-oxopurines hypoxanthine and guanine to form the corresponding ribonucleotides IMP (inosine 5'-monophosphate) and GMP (guanosine 5'-monophosphate), with the release of PPi.</text>
</comment>
<keyword evidence="9" id="KW-1185">Reference proteome</keyword>
<evidence type="ECO:0000256" key="3">
    <source>
        <dbReference type="ARBA" id="ARBA00022099"/>
    </source>
</evidence>
<reference evidence="8 9" key="1">
    <citation type="journal article" date="2019" name="Int. J. Syst. Evol. Microbiol.">
        <title>The Global Catalogue of Microorganisms (GCM) 10K type strain sequencing project: providing services to taxonomists for standard genome sequencing and annotation.</title>
        <authorList>
            <consortium name="The Broad Institute Genomics Platform"/>
            <consortium name="The Broad Institute Genome Sequencing Center for Infectious Disease"/>
            <person name="Wu L."/>
            <person name="Ma J."/>
        </authorList>
    </citation>
    <scope>NUCLEOTIDE SEQUENCE [LARGE SCALE GENOMIC DNA]</scope>
    <source>
        <strain evidence="8 9">JCM 8736</strain>
    </source>
</reference>
<dbReference type="Pfam" id="PF00156">
    <property type="entry name" value="Pribosyltran"/>
    <property type="match status" value="1"/>
</dbReference>
<dbReference type="PANTHER" id="PTHR43340:SF1">
    <property type="entry name" value="HYPOXANTHINE PHOSPHORIBOSYLTRANSFERASE"/>
    <property type="match status" value="1"/>
</dbReference>